<feature type="region of interest" description="Disordered" evidence="4">
    <location>
        <begin position="1897"/>
        <end position="2028"/>
    </location>
</feature>
<organism evidence="8 9">
    <name type="scientific">Orchesella dallaii</name>
    <dbReference type="NCBI Taxonomy" id="48710"/>
    <lineage>
        <taxon>Eukaryota</taxon>
        <taxon>Metazoa</taxon>
        <taxon>Ecdysozoa</taxon>
        <taxon>Arthropoda</taxon>
        <taxon>Hexapoda</taxon>
        <taxon>Collembola</taxon>
        <taxon>Entomobryomorpha</taxon>
        <taxon>Entomobryoidea</taxon>
        <taxon>Orchesellidae</taxon>
        <taxon>Orchesellinae</taxon>
        <taxon>Orchesella</taxon>
    </lineage>
</organism>
<dbReference type="SMART" id="SM00239">
    <property type="entry name" value="C2"/>
    <property type="match status" value="1"/>
</dbReference>
<feature type="compositionally biased region" description="Low complexity" evidence="4">
    <location>
        <begin position="375"/>
        <end position="386"/>
    </location>
</feature>
<feature type="region of interest" description="Disordered" evidence="4">
    <location>
        <begin position="2059"/>
        <end position="2100"/>
    </location>
</feature>
<feature type="compositionally biased region" description="Polar residues" evidence="4">
    <location>
        <begin position="275"/>
        <end position="288"/>
    </location>
</feature>
<dbReference type="InterPro" id="IPR000008">
    <property type="entry name" value="C2_dom"/>
</dbReference>
<dbReference type="Gene3D" id="2.60.40.150">
    <property type="entry name" value="C2 domain"/>
    <property type="match status" value="1"/>
</dbReference>
<dbReference type="InterPro" id="IPR008936">
    <property type="entry name" value="Rho_GTPase_activation_prot"/>
</dbReference>
<dbReference type="CDD" id="cd04013">
    <property type="entry name" value="C2_SynGAP_like"/>
    <property type="match status" value="1"/>
</dbReference>
<feature type="region of interest" description="Disordered" evidence="4">
    <location>
        <begin position="2195"/>
        <end position="2230"/>
    </location>
</feature>
<dbReference type="SUPFAM" id="SSF50729">
    <property type="entry name" value="PH domain-like"/>
    <property type="match status" value="1"/>
</dbReference>
<dbReference type="PROSITE" id="PS50018">
    <property type="entry name" value="RAS_GTPASE_ACTIV_2"/>
    <property type="match status" value="1"/>
</dbReference>
<dbReference type="PANTHER" id="PTHR10194:SF60">
    <property type="entry name" value="RAS GTPASE-ACTIVATING PROTEIN RASKOL"/>
    <property type="match status" value="1"/>
</dbReference>
<reference evidence="8 9" key="1">
    <citation type="submission" date="2024-08" db="EMBL/GenBank/DDBJ databases">
        <authorList>
            <person name="Cucini C."/>
            <person name="Frati F."/>
        </authorList>
    </citation>
    <scope>NUCLEOTIDE SEQUENCE [LARGE SCALE GENOMIC DNA]</scope>
</reference>
<evidence type="ECO:0000256" key="4">
    <source>
        <dbReference type="SAM" id="MobiDB-lite"/>
    </source>
</evidence>
<dbReference type="Proteomes" id="UP001642540">
    <property type="component" value="Unassembled WGS sequence"/>
</dbReference>
<feature type="region of interest" description="Disordered" evidence="4">
    <location>
        <begin position="1015"/>
        <end position="1086"/>
    </location>
</feature>
<feature type="domain" description="PH" evidence="5">
    <location>
        <begin position="1188"/>
        <end position="1222"/>
    </location>
</feature>
<feature type="compositionally biased region" description="Low complexity" evidence="4">
    <location>
        <begin position="424"/>
        <end position="443"/>
    </location>
</feature>
<feature type="region of interest" description="Disordered" evidence="4">
    <location>
        <begin position="15"/>
        <end position="50"/>
    </location>
</feature>
<name>A0ABP1S5G0_9HEXA</name>
<feature type="compositionally biased region" description="Low complexity" evidence="4">
    <location>
        <begin position="1044"/>
        <end position="1062"/>
    </location>
</feature>
<feature type="region of interest" description="Disordered" evidence="4">
    <location>
        <begin position="1811"/>
        <end position="1847"/>
    </location>
</feature>
<feature type="compositionally biased region" description="Low complexity" evidence="4">
    <location>
        <begin position="2209"/>
        <end position="2221"/>
    </location>
</feature>
<evidence type="ECO:0008006" key="10">
    <source>
        <dbReference type="Google" id="ProtNLM"/>
    </source>
</evidence>
<feature type="compositionally biased region" description="Basic and acidic residues" evidence="4">
    <location>
        <begin position="1838"/>
        <end position="1847"/>
    </location>
</feature>
<dbReference type="InterPro" id="IPR035892">
    <property type="entry name" value="C2_domain_sf"/>
</dbReference>
<keyword evidence="1" id="KW-0343">GTPase activation</keyword>
<proteinExistence type="predicted"/>
<evidence type="ECO:0000256" key="3">
    <source>
        <dbReference type="SAM" id="Coils"/>
    </source>
</evidence>
<gene>
    <name evidence="8" type="ORF">ODALV1_LOCUS29880</name>
</gene>
<feature type="compositionally biased region" description="Basic and acidic residues" evidence="4">
    <location>
        <begin position="2089"/>
        <end position="2100"/>
    </location>
</feature>
<evidence type="ECO:0000313" key="9">
    <source>
        <dbReference type="Proteomes" id="UP001642540"/>
    </source>
</evidence>
<feature type="compositionally biased region" description="Basic residues" evidence="4">
    <location>
        <begin position="387"/>
        <end position="396"/>
    </location>
</feature>
<dbReference type="SUPFAM" id="SSF48350">
    <property type="entry name" value="GTPase activation domain, GAP"/>
    <property type="match status" value="1"/>
</dbReference>
<feature type="coiled-coil region" evidence="3">
    <location>
        <begin position="2101"/>
        <end position="2173"/>
    </location>
</feature>
<dbReference type="InterPro" id="IPR023152">
    <property type="entry name" value="RasGAP_CS"/>
</dbReference>
<sequence length="2311" mass="253099">MDASDEFRFINTATSKNATSSSARRPRRNSSSSGSAANNHDGSNSSTTSTNSLRTVPVCVYNENRSFKLRFFWDKAFKLFNSHRPVYRAVSGINYQDCGTIGSIASTNGATASATLEHSPLPSGGTSLVKVRSQSHNQLNRLISNEMELFRGNSRVTTASISATATTSRIVTSVTSSSGAPNGRQNLYYDNMNGHGNDGIGGVGSASEELEFIPVVVPRRKNRAFGFSSSGNLSGASANCGISNGNATTNTAISTLTGKRNHHHHHQLHHKKHGSQSFLHSRPVSRSISGGEKPQGDTAVDVDGGSNDDSFYYNNNNSSNNRGSCDYDNISSIHATPDRSNSGGTGSNSTTGTSSTLFPHSRNAIIVPPHHHHSTVSATASLSAPVHLRRSQKSHHSGNESHQLHNNHRIITSNNQNHREKSSVSRTNSGSSSSRNVPSPTCSAYESWKSSATNTKSKNRFQEETTDNSGCSCHTGYFYEGNCHHQSDKGFCNYYNNDCSCEGSCHCHEEGDGHHKEQEGRVRRNHIHQHHHQVEEDSDTIGNDSGLDTWKKSSNPDDESPTGSVMKSSCGEAPGIVCTISQKIPSEQNNREEEYNTQISNNSERNCDVMNSRCVGGIGVTVFGDENHHDHDNMMIENGSVMYDSLDDTYSVPPMNGNTTVVLINGCCESDHCQNATLSDTFNFSDYDVECMSEIDLNSEPGSGPSEDSPNNGNIALPGATGNGESVTTTVGSMKYIICHSTSENELDSLDLAMFETKRVAAAAAAAAANSSTVVALAATTTRILPIDGESCIKLLNGMEHLYNASNNHNGDDDEDDRNSSLCAEAGGVVVTAQANETEGDLSVTQSNSSQLLLGQRYNTNNGTMSTTSSVMSANSTMTRTTNKTGDRNEENYSNWSDAGSEFEFVGPMMMSSNSASSAAAPTSTSLLAASTGLNRDIPMGHSPRGNPPDVEWEPYFCVLNQLDQTFTSYRSEEMSFGENGISPTEIPRVRLDGGPNSIKCLINNAKWGMNPLMEEEEESNTTAMASSSNGNGNDRDKASGDYSSSSGSSSNQRPSSSPTSPLDTSYDKACGSERRGSAPLTPLLGRETPSRFANFFSKRSFKSNPLKRTKSVTKLERKKAGGAIEPESSGNILYPSRMRISRSHESLLAWTNNPVNSFVSNGMMSTMDLTAGDVSIRPLHPSILGQEHAFQVTTPTGSKYYTCSSAAERDSWVYAFRQAIRPRADEVRRRENALKIWILEGKGIPGGSSGKHSSKRYFCELYLDDVLYARTCGKQRGDMLFWGEHFEFTQLPNCVQLITVVFFREGDKKRKKERNTCIGKVKIPVNSVTSRYLIEKWYPVLPESSSHSSKEKEMPSLRIKCKYQSVDILPLRCYKSFLQYVKDQYGPLSECLESVLSVKAKEDLASAMVHVLHHENLAKEFIAELALQEILKSGDEKLTFRGNSIATKAMEAFLKLTGTEYLHATLGPFIEQFQGSEDLYDCEIDPMKLPAGTNLSKNQQNLRMAVDTVWKAIMHSHSIFPMELRECFSHCREALKSAGKEELSDHLISASIFLRFLCPAILSPSLFNITNEYPSEKSARNLTLIAKVLQTLANFTRFQGKENYMEFINDFVEREASNMKAFLSCISSPLSPEAVKKVQKESRDKVPAGGFIDLGKYLSILSALLSENVAKIAPKNDRFKQLQELLETIHKWLEQPANATNVSMFPFPHLPSPPPSGPPPPAPLGLPMNHRFSNPLCNNNNNSQAINHQYQIPHHIVNAAATPIYAVSSVIHNNSNPNVKNISQVQMNMNGNCNGVPAYPLQLQIPHVNPNQIGINNPRSGSQASSGYQSQSPVLEGEDKANKKTSHIKDQINAHINNINLRATEMQDATTALTFNNPVFNSRKVGSQSVDDLSTVGVEKNEDAQYPRRLARSSSSSDCEYSHSNVSPTKGRTRGQSKLYSNNANITGQQAVHSKSQSKSGHHRLSRRSSAELLRKNHPYSSSSDEDSDSGLVNERDEPTPHLPPRRNHIKRNSGHRPVPDGSSNGEKSLEEYEREMHELRRAMEALQVKLSRAEERLFGNESPGQNKRSGDGALGSPANSNGSGNGSKDRYSRSSDDGCKEMDQLLQRLLSAEEEMNREHDLLTALDKKQKLIEVQEQKIARLDSVNNQLLQALAQIRDSLQQQHVQQQQQKIQQQLLKQQQHLKNLANGFVPPCHNHTVHQSSVASQNSLNNNGSLGSRPNRPNQLQFTPQAPLVHRDSMKSSSSIKNNNCNSNANTTKVLITSSSSESLSQATGDSNSESHPSNRDSSALLGEQALAMLAELRSSSC</sequence>
<dbReference type="Pfam" id="PF00168">
    <property type="entry name" value="C2"/>
    <property type="match status" value="1"/>
</dbReference>
<dbReference type="PROSITE" id="PS50004">
    <property type="entry name" value="C2"/>
    <property type="match status" value="1"/>
</dbReference>
<dbReference type="CDD" id="cd05136">
    <property type="entry name" value="RasGAP_DAB2IP"/>
    <property type="match status" value="1"/>
</dbReference>
<dbReference type="InterPro" id="IPR039360">
    <property type="entry name" value="Ras_GTPase"/>
</dbReference>
<keyword evidence="2" id="KW-0597">Phosphoprotein</keyword>
<dbReference type="PROSITE" id="PS00509">
    <property type="entry name" value="RAS_GTPASE_ACTIV_1"/>
    <property type="match status" value="1"/>
</dbReference>
<dbReference type="InterPro" id="IPR001849">
    <property type="entry name" value="PH_domain"/>
</dbReference>
<dbReference type="Pfam" id="PF12004">
    <property type="entry name" value="DAB2P_C"/>
    <property type="match status" value="1"/>
</dbReference>
<accession>A0ABP1S5G0</accession>
<comment type="caution">
    <text evidence="8">The sequence shown here is derived from an EMBL/GenBank/DDBJ whole genome shotgun (WGS) entry which is preliminary data.</text>
</comment>
<feature type="region of interest" description="Disordered" evidence="4">
    <location>
        <begin position="2267"/>
        <end position="2296"/>
    </location>
</feature>
<feature type="compositionally biased region" description="Low complexity" evidence="4">
    <location>
        <begin position="347"/>
        <end position="356"/>
    </location>
</feature>
<feature type="compositionally biased region" description="Polar residues" evidence="4">
    <location>
        <begin position="2275"/>
        <end position="2291"/>
    </location>
</feature>
<feature type="compositionally biased region" description="Polar residues" evidence="4">
    <location>
        <begin position="1021"/>
        <end position="1033"/>
    </location>
</feature>
<dbReference type="EMBL" id="CAXLJM020000160">
    <property type="protein sequence ID" value="CAL8143769.1"/>
    <property type="molecule type" value="Genomic_DNA"/>
</dbReference>
<dbReference type="InterPro" id="IPR001936">
    <property type="entry name" value="RasGAP_dom"/>
</dbReference>
<dbReference type="InterPro" id="IPR057606">
    <property type="entry name" value="SynGAP1-like_PH"/>
</dbReference>
<evidence type="ECO:0000259" key="7">
    <source>
        <dbReference type="PROSITE" id="PS50018"/>
    </source>
</evidence>
<dbReference type="InterPro" id="IPR021887">
    <property type="entry name" value="DAB2P_C"/>
</dbReference>
<feature type="compositionally biased region" description="Low complexity" evidence="4">
    <location>
        <begin position="698"/>
        <end position="714"/>
    </location>
</feature>
<dbReference type="SUPFAM" id="SSF49562">
    <property type="entry name" value="C2 domain (Calcium/lipid-binding domain, CaLB)"/>
    <property type="match status" value="1"/>
</dbReference>
<evidence type="ECO:0000256" key="1">
    <source>
        <dbReference type="ARBA" id="ARBA00022468"/>
    </source>
</evidence>
<feature type="compositionally biased region" description="Basic residues" evidence="4">
    <location>
        <begin position="2005"/>
        <end position="2016"/>
    </location>
</feature>
<feature type="compositionally biased region" description="Low complexity" evidence="4">
    <location>
        <begin position="860"/>
        <end position="879"/>
    </location>
</feature>
<dbReference type="Gene3D" id="1.10.506.10">
    <property type="entry name" value="GTPase Activation - p120gap, domain 1"/>
    <property type="match status" value="2"/>
</dbReference>
<dbReference type="PANTHER" id="PTHR10194">
    <property type="entry name" value="RAS GTPASE-ACTIVATING PROTEINS"/>
    <property type="match status" value="1"/>
</dbReference>
<feature type="domain" description="C2" evidence="6">
    <location>
        <begin position="1213"/>
        <end position="1339"/>
    </location>
</feature>
<evidence type="ECO:0000259" key="6">
    <source>
        <dbReference type="PROSITE" id="PS50004"/>
    </source>
</evidence>
<feature type="compositionally biased region" description="Low complexity" evidence="4">
    <location>
        <begin position="307"/>
        <end position="321"/>
    </location>
</feature>
<dbReference type="SMART" id="SM00323">
    <property type="entry name" value="RasGAP"/>
    <property type="match status" value="1"/>
</dbReference>
<dbReference type="Pfam" id="PF00616">
    <property type="entry name" value="RasGAP"/>
    <property type="match status" value="2"/>
</dbReference>
<keyword evidence="9" id="KW-1185">Reference proteome</keyword>
<feature type="region of interest" description="Disordered" evidence="4">
    <location>
        <begin position="527"/>
        <end position="568"/>
    </location>
</feature>
<feature type="compositionally biased region" description="Polar residues" evidence="4">
    <location>
        <begin position="1811"/>
        <end position="1820"/>
    </location>
</feature>
<evidence type="ECO:0000259" key="5">
    <source>
        <dbReference type="PROSITE" id="PS50003"/>
    </source>
</evidence>
<feature type="domain" description="Ras-GAP" evidence="7">
    <location>
        <begin position="1401"/>
        <end position="1595"/>
    </location>
</feature>
<feature type="compositionally biased region" description="Polar residues" evidence="4">
    <location>
        <begin position="1926"/>
        <end position="1960"/>
    </location>
</feature>
<feature type="region of interest" description="Disordered" evidence="4">
    <location>
        <begin position="371"/>
        <end position="469"/>
    </location>
</feature>
<feature type="compositionally biased region" description="Low complexity" evidence="4">
    <location>
        <begin position="1821"/>
        <end position="1833"/>
    </location>
</feature>
<protein>
    <recommendedName>
        <fullName evidence="10">Ras GTPase-activating protein</fullName>
    </recommendedName>
</protein>
<feature type="region of interest" description="Disordered" evidence="4">
    <location>
        <begin position="695"/>
        <end position="724"/>
    </location>
</feature>
<evidence type="ECO:0000256" key="2">
    <source>
        <dbReference type="ARBA" id="ARBA00022553"/>
    </source>
</evidence>
<feature type="compositionally biased region" description="Basic residues" evidence="4">
    <location>
        <begin position="259"/>
        <end position="274"/>
    </location>
</feature>
<feature type="compositionally biased region" description="Low complexity" evidence="4">
    <location>
        <begin position="1914"/>
        <end position="1925"/>
    </location>
</feature>
<feature type="region of interest" description="Disordered" evidence="4">
    <location>
        <begin position="860"/>
        <end position="895"/>
    </location>
</feature>
<dbReference type="PROSITE" id="PS50003">
    <property type="entry name" value="PH_DOMAIN"/>
    <property type="match status" value="1"/>
</dbReference>
<keyword evidence="3" id="KW-0175">Coiled coil</keyword>
<dbReference type="Pfam" id="PF25321">
    <property type="entry name" value="PH_RASGAP"/>
    <property type="match status" value="1"/>
</dbReference>
<evidence type="ECO:0000313" key="8">
    <source>
        <dbReference type="EMBL" id="CAL8143769.1"/>
    </source>
</evidence>
<feature type="region of interest" description="Disordered" evidence="4">
    <location>
        <begin position="258"/>
        <end position="358"/>
    </location>
</feature>